<evidence type="ECO:0000313" key="3">
    <source>
        <dbReference type="Proteomes" id="UP000594261"/>
    </source>
</evidence>
<dbReference type="OMA" id="FANEIWT"/>
<keyword evidence="3" id="KW-1185">Reference proteome</keyword>
<name>A0A7N2LZI0_QUELO</name>
<dbReference type="PANTHER" id="PTHR36617">
    <property type="entry name" value="PROTEIN, PUTATIVE-RELATED"/>
    <property type="match status" value="1"/>
</dbReference>
<dbReference type="AlphaFoldDB" id="A0A7N2LZI0"/>
<dbReference type="InParanoid" id="A0A7N2LZI0"/>
<protein>
    <recommendedName>
        <fullName evidence="1">Reverse transcriptase zinc-binding domain-containing protein</fullName>
    </recommendedName>
</protein>
<dbReference type="PANTHER" id="PTHR36617:SF15">
    <property type="entry name" value="REVERSE TRANSCRIPTASE ZINC-BINDING DOMAIN-CONTAINING PROTEIN"/>
    <property type="match status" value="1"/>
</dbReference>
<sequence length="361" mass="41954">MGGLGIRNVVSFNQALLGKWLWRYGHEVSHLWRRLISTKYGEGQGGWCTKVCRRTHGCGLWRSIYGGWESFSKHLSFIVGEGTHIRFWHDRWIGDNTLRDLYPELYVCSAVKDACIFDVLWIPKGSTVRVWDLRFYRAFEDWELAASYSLFQLIQTRIPRGDKSDTLGWRLKGDGKFDIRSYYHAIRGVSNSLFPSKGVWKPKIPRQVAFFLWTAAHGRILTLDNLMLKGRPLATWCCMCCCDGESVDHLLLHCPVTHSLRTFMLQAFGIHWVMPGSVAGLLSCWHQWLGKHNSNIWNLVPGCLMWIVWLERNRHSFEDIEKTLDELKVLCQWSLLEWSRCWSFTDCSSIIEFLLSLSLVS</sequence>
<dbReference type="Gramene" id="QL06p031608:mrna">
    <property type="protein sequence ID" value="QL06p031608:mrna:CDS:1"/>
    <property type="gene ID" value="QL06p031608"/>
</dbReference>
<proteinExistence type="predicted"/>
<reference evidence="2 3" key="1">
    <citation type="journal article" date="2016" name="G3 (Bethesda)">
        <title>First Draft Assembly and Annotation of the Genome of a California Endemic Oak Quercus lobata Nee (Fagaceae).</title>
        <authorList>
            <person name="Sork V.L."/>
            <person name="Fitz-Gibbon S.T."/>
            <person name="Puiu D."/>
            <person name="Crepeau M."/>
            <person name="Gugger P.F."/>
            <person name="Sherman R."/>
            <person name="Stevens K."/>
            <person name="Langley C.H."/>
            <person name="Pellegrini M."/>
            <person name="Salzberg S.L."/>
        </authorList>
    </citation>
    <scope>NUCLEOTIDE SEQUENCE [LARGE SCALE GENOMIC DNA]</scope>
    <source>
        <strain evidence="2 3">cv. SW786</strain>
    </source>
</reference>
<dbReference type="InterPro" id="IPR026960">
    <property type="entry name" value="RVT-Znf"/>
</dbReference>
<dbReference type="EMBL" id="LRBV02000006">
    <property type="status" value="NOT_ANNOTATED_CDS"/>
    <property type="molecule type" value="Genomic_DNA"/>
</dbReference>
<accession>A0A7N2LZI0</accession>
<evidence type="ECO:0000313" key="2">
    <source>
        <dbReference type="EnsemblPlants" id="QL06p031608:mrna:CDS:1"/>
    </source>
</evidence>
<dbReference type="EnsemblPlants" id="QL06p031608:mrna">
    <property type="protein sequence ID" value="QL06p031608:mrna:CDS:1"/>
    <property type="gene ID" value="QL06p031608"/>
</dbReference>
<dbReference type="Pfam" id="PF13966">
    <property type="entry name" value="zf-RVT"/>
    <property type="match status" value="1"/>
</dbReference>
<reference evidence="2" key="2">
    <citation type="submission" date="2021-01" db="UniProtKB">
        <authorList>
            <consortium name="EnsemblPlants"/>
        </authorList>
    </citation>
    <scope>IDENTIFICATION</scope>
</reference>
<feature type="domain" description="Reverse transcriptase zinc-binding" evidence="1">
    <location>
        <begin position="177"/>
        <end position="258"/>
    </location>
</feature>
<organism evidence="2 3">
    <name type="scientific">Quercus lobata</name>
    <name type="common">Valley oak</name>
    <dbReference type="NCBI Taxonomy" id="97700"/>
    <lineage>
        <taxon>Eukaryota</taxon>
        <taxon>Viridiplantae</taxon>
        <taxon>Streptophyta</taxon>
        <taxon>Embryophyta</taxon>
        <taxon>Tracheophyta</taxon>
        <taxon>Spermatophyta</taxon>
        <taxon>Magnoliopsida</taxon>
        <taxon>eudicotyledons</taxon>
        <taxon>Gunneridae</taxon>
        <taxon>Pentapetalae</taxon>
        <taxon>rosids</taxon>
        <taxon>fabids</taxon>
        <taxon>Fagales</taxon>
        <taxon>Fagaceae</taxon>
        <taxon>Quercus</taxon>
    </lineage>
</organism>
<dbReference type="Proteomes" id="UP000594261">
    <property type="component" value="Chromosome 6"/>
</dbReference>
<evidence type="ECO:0000259" key="1">
    <source>
        <dbReference type="Pfam" id="PF13966"/>
    </source>
</evidence>